<evidence type="ECO:0000259" key="3">
    <source>
        <dbReference type="PROSITE" id="PS50802"/>
    </source>
</evidence>
<gene>
    <name evidence="4" type="ORF">VaNZ11_008025</name>
</gene>
<dbReference type="Proteomes" id="UP001165090">
    <property type="component" value="Unassembled WGS sequence"/>
</dbReference>
<dbReference type="PANTHER" id="PTHR12419">
    <property type="entry name" value="OTU DOMAIN CONTAINING PROTEIN"/>
    <property type="match status" value="1"/>
</dbReference>
<name>A0ABQ5S5A7_9CHLO</name>
<dbReference type="InterPro" id="IPR038765">
    <property type="entry name" value="Papain-like_cys_pep_sf"/>
</dbReference>
<feature type="region of interest" description="Disordered" evidence="2">
    <location>
        <begin position="313"/>
        <end position="343"/>
    </location>
</feature>
<organism evidence="4 5">
    <name type="scientific">Volvox africanus</name>
    <dbReference type="NCBI Taxonomy" id="51714"/>
    <lineage>
        <taxon>Eukaryota</taxon>
        <taxon>Viridiplantae</taxon>
        <taxon>Chlorophyta</taxon>
        <taxon>core chlorophytes</taxon>
        <taxon>Chlorophyceae</taxon>
        <taxon>CS clade</taxon>
        <taxon>Chlamydomonadales</taxon>
        <taxon>Volvocaceae</taxon>
        <taxon>Volvox</taxon>
    </lineage>
</organism>
<dbReference type="SUPFAM" id="SSF54001">
    <property type="entry name" value="Cysteine proteinases"/>
    <property type="match status" value="1"/>
</dbReference>
<accession>A0ABQ5S5A7</accession>
<dbReference type="InterPro" id="IPR050704">
    <property type="entry name" value="Peptidase_C85-like"/>
</dbReference>
<dbReference type="Pfam" id="PF02338">
    <property type="entry name" value="OTU"/>
    <property type="match status" value="1"/>
</dbReference>
<dbReference type="EMBL" id="BSDZ01000020">
    <property type="protein sequence ID" value="GLI64673.1"/>
    <property type="molecule type" value="Genomic_DNA"/>
</dbReference>
<evidence type="ECO:0000313" key="4">
    <source>
        <dbReference type="EMBL" id="GLI64673.1"/>
    </source>
</evidence>
<protein>
    <recommendedName>
        <fullName evidence="3">OTU domain-containing protein</fullName>
    </recommendedName>
</protein>
<dbReference type="CDD" id="cd22751">
    <property type="entry name" value="OTU_plant_OTU9-like"/>
    <property type="match status" value="1"/>
</dbReference>
<evidence type="ECO:0000256" key="1">
    <source>
        <dbReference type="ARBA" id="ARBA00010407"/>
    </source>
</evidence>
<sequence length="369" mass="40099">MATTYRAAFGNPQAHKTVADSLFDRPDTSSDAALAQALAEEEERISPGRDVRAASPSGIRLHVSVGEGEASRQRSKTPDESTFKQQSQKNEPPKHAYVSDEELARQLQRVELASAADAGATIPSLLFPELSNQPTSRELSLCRSLSRVQSVRANPRVATSALPPEPVVSADRQRLLATLRQYDLLEREVAGDGNCQFRALSDQLYGTPEYHASVRQAVVNTLRDRASSYSCYVPGEYGQYCTSMAKSGTWGDHVTLQASADYFGLRIMVVTSFPESPVIYVDPAATRSPRTLYLSFWAEVHYNSLYPAQEPPPQLWAPSDSASASPSPSPGGGGKAPKVLGSRTLGRVVQEMEKVTLPIPNLLGYRSTA</sequence>
<feature type="domain" description="OTU" evidence="3">
    <location>
        <begin position="184"/>
        <end position="308"/>
    </location>
</feature>
<proteinExistence type="inferred from homology"/>
<dbReference type="Gene3D" id="3.90.70.80">
    <property type="match status" value="1"/>
</dbReference>
<dbReference type="PANTHER" id="PTHR12419:SF111">
    <property type="entry name" value="OVARIAN TUMOR DOMAIN-CONTAINING DEUBIQUITINATING ENZYME 9"/>
    <property type="match status" value="1"/>
</dbReference>
<feature type="region of interest" description="Disordered" evidence="2">
    <location>
        <begin position="36"/>
        <end position="96"/>
    </location>
</feature>
<feature type="compositionally biased region" description="Low complexity" evidence="2">
    <location>
        <begin position="317"/>
        <end position="326"/>
    </location>
</feature>
<reference evidence="4 5" key="1">
    <citation type="journal article" date="2023" name="IScience">
        <title>Expanded male sex-determining region conserved during the evolution of homothallism in the green alga Volvox.</title>
        <authorList>
            <person name="Yamamoto K."/>
            <person name="Matsuzaki R."/>
            <person name="Mahakham W."/>
            <person name="Heman W."/>
            <person name="Sekimoto H."/>
            <person name="Kawachi M."/>
            <person name="Minakuchi Y."/>
            <person name="Toyoda A."/>
            <person name="Nozaki H."/>
        </authorList>
    </citation>
    <scope>NUCLEOTIDE SEQUENCE [LARGE SCALE GENOMIC DNA]</scope>
    <source>
        <strain evidence="4 5">NIES-4468</strain>
    </source>
</reference>
<evidence type="ECO:0000313" key="5">
    <source>
        <dbReference type="Proteomes" id="UP001165090"/>
    </source>
</evidence>
<dbReference type="InterPro" id="IPR003323">
    <property type="entry name" value="OTU_dom"/>
</dbReference>
<feature type="compositionally biased region" description="Basic and acidic residues" evidence="2">
    <location>
        <begin position="69"/>
        <end position="82"/>
    </location>
</feature>
<evidence type="ECO:0000256" key="2">
    <source>
        <dbReference type="SAM" id="MobiDB-lite"/>
    </source>
</evidence>
<dbReference type="PROSITE" id="PS50802">
    <property type="entry name" value="OTU"/>
    <property type="match status" value="1"/>
</dbReference>
<comment type="caution">
    <text evidence="4">The sequence shown here is derived from an EMBL/GenBank/DDBJ whole genome shotgun (WGS) entry which is preliminary data.</text>
</comment>
<comment type="similarity">
    <text evidence="1">Belongs to the peptidase C85 family.</text>
</comment>
<keyword evidence="5" id="KW-1185">Reference proteome</keyword>